<protein>
    <submittedName>
        <fullName evidence="2">Glycosyltransferase</fullName>
    </submittedName>
</protein>
<dbReference type="AlphaFoldDB" id="A0A8J7ZB54"/>
<accession>A0A8J7ZB54</accession>
<dbReference type="EMBL" id="WVIE01000019">
    <property type="protein sequence ID" value="NDJ18735.1"/>
    <property type="molecule type" value="Genomic_DNA"/>
</dbReference>
<dbReference type="PANTHER" id="PTHR22916:SF65">
    <property type="entry name" value="SLR1065 PROTEIN"/>
    <property type="match status" value="1"/>
</dbReference>
<keyword evidence="3" id="KW-1185">Reference proteome</keyword>
<dbReference type="InterPro" id="IPR001173">
    <property type="entry name" value="Glyco_trans_2-like"/>
</dbReference>
<evidence type="ECO:0000313" key="3">
    <source>
        <dbReference type="Proteomes" id="UP000646053"/>
    </source>
</evidence>
<dbReference type="SUPFAM" id="SSF53448">
    <property type="entry name" value="Nucleotide-diphospho-sugar transferases"/>
    <property type="match status" value="1"/>
</dbReference>
<gene>
    <name evidence="2" type="ORF">GS601_15805</name>
</gene>
<dbReference type="Gene3D" id="3.90.550.10">
    <property type="entry name" value="Spore Coat Polysaccharide Biosynthesis Protein SpsA, Chain A"/>
    <property type="match status" value="1"/>
</dbReference>
<dbReference type="Proteomes" id="UP000646053">
    <property type="component" value="Unassembled WGS sequence"/>
</dbReference>
<feature type="domain" description="Glycosyltransferase 2-like" evidence="1">
    <location>
        <begin position="3"/>
        <end position="123"/>
    </location>
</feature>
<dbReference type="CDD" id="cd06433">
    <property type="entry name" value="GT_2_WfgS_like"/>
    <property type="match status" value="1"/>
</dbReference>
<name>A0A8J7ZB54_9CYAN</name>
<dbReference type="InterPro" id="IPR029044">
    <property type="entry name" value="Nucleotide-diphossugar_trans"/>
</dbReference>
<evidence type="ECO:0000259" key="1">
    <source>
        <dbReference type="Pfam" id="PF00535"/>
    </source>
</evidence>
<comment type="caution">
    <text evidence="2">The sequence shown here is derived from an EMBL/GenBank/DDBJ whole genome shotgun (WGS) entry which is preliminary data.</text>
</comment>
<proteinExistence type="predicted"/>
<dbReference type="PANTHER" id="PTHR22916">
    <property type="entry name" value="GLYCOSYLTRANSFERASE"/>
    <property type="match status" value="1"/>
</dbReference>
<organism evidence="2 3">
    <name type="scientific">Myxacorys almedinensis A</name>
    <dbReference type="NCBI Taxonomy" id="2690445"/>
    <lineage>
        <taxon>Bacteria</taxon>
        <taxon>Bacillati</taxon>
        <taxon>Cyanobacteriota</taxon>
        <taxon>Cyanophyceae</taxon>
        <taxon>Leptolyngbyales</taxon>
        <taxon>Leptolyngbyaceae</taxon>
        <taxon>Myxacorys</taxon>
        <taxon>Myxacorys almedinensis</taxon>
    </lineage>
</organism>
<reference evidence="2" key="1">
    <citation type="submission" date="2019-12" db="EMBL/GenBank/DDBJ databases">
        <title>High-Quality draft genome sequences of three cyanobacteria isolated from the limestone walls of the Old Cathedral of Coimbra.</title>
        <authorList>
            <person name="Tiago I."/>
            <person name="Soares F."/>
            <person name="Portugal A."/>
        </authorList>
    </citation>
    <scope>NUCLEOTIDE SEQUENCE</scope>
    <source>
        <strain evidence="2">A</strain>
    </source>
</reference>
<dbReference type="RefSeq" id="WP_162424263.1">
    <property type="nucleotide sequence ID" value="NZ_WVIE01000019.1"/>
</dbReference>
<sequence>MISVITPVYNGERFIESCIQSVIQQNCDDVEHLIVDGGSRDRTIEIVQHYAQTHSHIRWISEKDQGQSDAMNKGISTAKGEIVGFLNVDDYYEPDVLNRVLDVFQSLPKPSFVTGNCNVWNDAGDLKKFNRPVKLKLTDLLLGAEINPPPINPSAYFYHKCLHQTIGLYKLDEHYAMDIDFIFRAVQVAHTKHVDQTWGNYREIEGTKTIVDWRSGEGSRRAEALLKTYRNQLPLLSQFQIALLYFLLNTPMRLTKWTKRRVGRVLRVLPKLSQA</sequence>
<evidence type="ECO:0000313" key="2">
    <source>
        <dbReference type="EMBL" id="NDJ18735.1"/>
    </source>
</evidence>
<dbReference type="Pfam" id="PF00535">
    <property type="entry name" value="Glycos_transf_2"/>
    <property type="match status" value="1"/>
</dbReference>